<feature type="non-terminal residue" evidence="1">
    <location>
        <position position="1"/>
    </location>
</feature>
<sequence length="150" mass="16307">EQRDYISVAEAGSDGGAYINYTYTEKGSPLQLRMPAKPGDYEIRYILSQDNKILSSTPVTVTPVEASVSAVGSAPGDSEITVTWSGPDEQRDYISVAEAGSDGGTYINYTYTEKGSPLTLKLPDAPGDYEIRYILSQDNTILARQKINVK</sequence>
<comment type="caution">
    <text evidence="1">The sequence shown here is derived from an EMBL/GenBank/DDBJ whole genome shotgun (WGS) entry which is preliminary data.</text>
</comment>
<dbReference type="EMBL" id="QAYG01000011">
    <property type="protein sequence ID" value="PTW56678.1"/>
    <property type="molecule type" value="Genomic_DNA"/>
</dbReference>
<evidence type="ECO:0000313" key="2">
    <source>
        <dbReference type="Proteomes" id="UP000244081"/>
    </source>
</evidence>
<reference evidence="1 2" key="1">
    <citation type="submission" date="2018-04" db="EMBL/GenBank/DDBJ databases">
        <title>Genomic Encyclopedia of Archaeal and Bacterial Type Strains, Phase II (KMG-II): from individual species to whole genera.</title>
        <authorList>
            <person name="Goeker M."/>
        </authorList>
    </citation>
    <scope>NUCLEOTIDE SEQUENCE [LARGE SCALE GENOMIC DNA]</scope>
    <source>
        <strain evidence="1 2">DSM 23382</strain>
    </source>
</reference>
<dbReference type="AlphaFoldDB" id="A0A2T5UYU1"/>
<organism evidence="1 2">
    <name type="scientific">Breoghania corrubedonensis</name>
    <dbReference type="NCBI Taxonomy" id="665038"/>
    <lineage>
        <taxon>Bacteria</taxon>
        <taxon>Pseudomonadati</taxon>
        <taxon>Pseudomonadota</taxon>
        <taxon>Alphaproteobacteria</taxon>
        <taxon>Hyphomicrobiales</taxon>
        <taxon>Stappiaceae</taxon>
        <taxon>Breoghania</taxon>
    </lineage>
</organism>
<protein>
    <submittedName>
        <fullName evidence="1">Uncharacterized protein</fullName>
    </submittedName>
</protein>
<dbReference type="Proteomes" id="UP000244081">
    <property type="component" value="Unassembled WGS sequence"/>
</dbReference>
<proteinExistence type="predicted"/>
<accession>A0A2T5UYU1</accession>
<name>A0A2T5UYU1_9HYPH</name>
<evidence type="ECO:0000313" key="1">
    <source>
        <dbReference type="EMBL" id="PTW56678.1"/>
    </source>
</evidence>
<gene>
    <name evidence="1" type="ORF">C8N35_111141</name>
</gene>
<keyword evidence="2" id="KW-1185">Reference proteome</keyword>
<dbReference type="RefSeq" id="WP_210203633.1">
    <property type="nucleotide sequence ID" value="NZ_QAYG01000011.1"/>
</dbReference>